<dbReference type="InterPro" id="IPR029068">
    <property type="entry name" value="Glyas_Bleomycin-R_OHBP_Dase"/>
</dbReference>
<protein>
    <submittedName>
        <fullName evidence="2">VOC family protein</fullName>
    </submittedName>
</protein>
<evidence type="ECO:0000313" key="2">
    <source>
        <dbReference type="EMBL" id="KAA1416811.1"/>
    </source>
</evidence>
<dbReference type="RefSeq" id="WP_149729481.1">
    <property type="nucleotide sequence ID" value="NZ_VUJV01000006.1"/>
</dbReference>
<dbReference type="SUPFAM" id="SSF54593">
    <property type="entry name" value="Glyoxalase/Bleomycin resistance protein/Dihydroxybiphenyl dioxygenase"/>
    <property type="match status" value="1"/>
</dbReference>
<dbReference type="Proteomes" id="UP000325003">
    <property type="component" value="Unassembled WGS sequence"/>
</dbReference>
<name>A0A5B1L7W0_9ACTN</name>
<gene>
    <name evidence="2" type="ORF">F0U44_16620</name>
</gene>
<dbReference type="Pfam" id="PF00903">
    <property type="entry name" value="Glyoxalase"/>
    <property type="match status" value="1"/>
</dbReference>
<proteinExistence type="predicted"/>
<reference evidence="2 3" key="1">
    <citation type="submission" date="2019-09" db="EMBL/GenBank/DDBJ databases">
        <title>Nocardioides panacisoli sp. nov., isolated from the soil of a ginseng field.</title>
        <authorList>
            <person name="Cho C."/>
        </authorList>
    </citation>
    <scope>NUCLEOTIDE SEQUENCE [LARGE SCALE GENOMIC DNA]</scope>
    <source>
        <strain evidence="2 3">BN130099</strain>
    </source>
</reference>
<keyword evidence="3" id="KW-1185">Reference proteome</keyword>
<organism evidence="2 3">
    <name type="scientific">Nocardioides humilatus</name>
    <dbReference type="NCBI Taxonomy" id="2607660"/>
    <lineage>
        <taxon>Bacteria</taxon>
        <taxon>Bacillati</taxon>
        <taxon>Actinomycetota</taxon>
        <taxon>Actinomycetes</taxon>
        <taxon>Propionibacteriales</taxon>
        <taxon>Nocardioidaceae</taxon>
        <taxon>Nocardioides</taxon>
    </lineage>
</organism>
<comment type="caution">
    <text evidence="2">The sequence shown here is derived from an EMBL/GenBank/DDBJ whole genome shotgun (WGS) entry which is preliminary data.</text>
</comment>
<dbReference type="Gene3D" id="3.10.180.10">
    <property type="entry name" value="2,3-Dihydroxybiphenyl 1,2-Dioxygenase, domain 1"/>
    <property type="match status" value="1"/>
</dbReference>
<evidence type="ECO:0000313" key="3">
    <source>
        <dbReference type="Proteomes" id="UP000325003"/>
    </source>
</evidence>
<dbReference type="PROSITE" id="PS51819">
    <property type="entry name" value="VOC"/>
    <property type="match status" value="1"/>
</dbReference>
<dbReference type="EMBL" id="VUJV01000006">
    <property type="protein sequence ID" value="KAA1416811.1"/>
    <property type="molecule type" value="Genomic_DNA"/>
</dbReference>
<sequence length="167" mass="18315">MTTTATPTGTVPALAGVHHLKLPVSDLRRTQTWYESRLGYRLSQEWRDDGELTGIGMEHPNGGPSISFRLDPDRAQGAAGFDYFAIGVPDKQSIQALADHLTSLGEQHAGAHFATFGWILPMLHDPDGHEVRFYTHEHHDDPPTDGVITINDAVATARRRAAELGEI</sequence>
<accession>A0A5B1L7W0</accession>
<dbReference type="AlphaFoldDB" id="A0A5B1L7W0"/>
<dbReference type="InterPro" id="IPR004360">
    <property type="entry name" value="Glyas_Fos-R_dOase_dom"/>
</dbReference>
<feature type="domain" description="VOC" evidence="1">
    <location>
        <begin position="16"/>
        <end position="136"/>
    </location>
</feature>
<dbReference type="InterPro" id="IPR037523">
    <property type="entry name" value="VOC_core"/>
</dbReference>
<reference evidence="2 3" key="2">
    <citation type="submission" date="2019-09" db="EMBL/GenBank/DDBJ databases">
        <authorList>
            <person name="Jin C."/>
        </authorList>
    </citation>
    <scope>NUCLEOTIDE SEQUENCE [LARGE SCALE GENOMIC DNA]</scope>
    <source>
        <strain evidence="2 3">BN130099</strain>
    </source>
</reference>
<evidence type="ECO:0000259" key="1">
    <source>
        <dbReference type="PROSITE" id="PS51819"/>
    </source>
</evidence>